<dbReference type="EMBL" id="PEDP01001040">
    <property type="protein sequence ID" value="POS84387.1"/>
    <property type="molecule type" value="Genomic_DNA"/>
</dbReference>
<proteinExistence type="inferred from homology"/>
<keyword evidence="8" id="KW-1185">Reference proteome</keyword>
<evidence type="ECO:0000256" key="4">
    <source>
        <dbReference type="ARBA" id="ARBA00023242"/>
    </source>
</evidence>
<feature type="non-terminal residue" evidence="7">
    <location>
        <position position="288"/>
    </location>
</feature>
<evidence type="ECO:0000256" key="2">
    <source>
        <dbReference type="ARBA" id="ARBA00023125"/>
    </source>
</evidence>
<keyword evidence="2 5" id="KW-0238">DNA-binding</keyword>
<comment type="caution">
    <text evidence="7">The sequence shown here is derived from an EMBL/GenBank/DDBJ whole genome shotgun (WGS) entry which is preliminary data.</text>
</comment>
<organism evidence="7 8">
    <name type="scientific">Erysiphe pulchra</name>
    <dbReference type="NCBI Taxonomy" id="225359"/>
    <lineage>
        <taxon>Eukaryota</taxon>
        <taxon>Fungi</taxon>
        <taxon>Dikarya</taxon>
        <taxon>Ascomycota</taxon>
        <taxon>Pezizomycotina</taxon>
        <taxon>Leotiomycetes</taxon>
        <taxon>Erysiphales</taxon>
        <taxon>Erysiphaceae</taxon>
        <taxon>Erysiphe</taxon>
    </lineage>
</organism>
<comment type="similarity">
    <text evidence="5">Belongs to the MATALPHA1 family.</text>
</comment>
<dbReference type="AlphaFoldDB" id="A0A2S4PQR7"/>
<gene>
    <name evidence="7" type="ORF">EPUL_003505</name>
</gene>
<dbReference type="PROSITE" id="PS51325">
    <property type="entry name" value="ALPHA_BOX"/>
    <property type="match status" value="1"/>
</dbReference>
<dbReference type="Proteomes" id="UP000237438">
    <property type="component" value="Unassembled WGS sequence"/>
</dbReference>
<keyword evidence="1 5" id="KW-0805">Transcription regulation</keyword>
<sequence>MSSRNEGQYLNTFLGSTQSSYARWVRKRPTVKTSKPINSWIGFRTFYKKMFPGMPQKEASVHLKALWKQDPFKSKWSIISAAYSKIRAIVTKNQAPINEFLNLVCPRIGILPVDDYLSLLNWIGSVNENGVVIYKQNMVPDISHLPENILDTKMTDKDLVRFCAEKGFIDQDTIKKIKSAYPYIELSAVKPCFMNRQEQISRLPTGLNSNNDDSIHLIQDQCDHHLNFDSSIFEIADTNKEQSCDFSIGTCHEILQDTNFNLEDLFPKELSEYDIPDFTYEIFLDNVY</sequence>
<feature type="domain" description="Alpha box" evidence="6">
    <location>
        <begin position="32"/>
        <end position="87"/>
    </location>
</feature>
<evidence type="ECO:0000259" key="6">
    <source>
        <dbReference type="PROSITE" id="PS51325"/>
    </source>
</evidence>
<evidence type="ECO:0000313" key="8">
    <source>
        <dbReference type="Proteomes" id="UP000237438"/>
    </source>
</evidence>
<dbReference type="GO" id="GO:0045895">
    <property type="term" value="P:positive regulation of mating-type specific transcription, DNA-templated"/>
    <property type="evidence" value="ECO:0007669"/>
    <property type="project" value="InterPro"/>
</dbReference>
<name>A0A2S4PQR7_9PEZI</name>
<keyword evidence="4 5" id="KW-0539">Nucleus</keyword>
<dbReference type="GO" id="GO:0005634">
    <property type="term" value="C:nucleus"/>
    <property type="evidence" value="ECO:0007669"/>
    <property type="project" value="UniProtKB-SubCell"/>
</dbReference>
<dbReference type="OrthoDB" id="5398665at2759"/>
<evidence type="ECO:0000313" key="7">
    <source>
        <dbReference type="EMBL" id="POS84387.1"/>
    </source>
</evidence>
<dbReference type="GO" id="GO:0008301">
    <property type="term" value="F:DNA binding, bending"/>
    <property type="evidence" value="ECO:0007669"/>
    <property type="project" value="InterPro"/>
</dbReference>
<keyword evidence="3 5" id="KW-0804">Transcription</keyword>
<protein>
    <recommendedName>
        <fullName evidence="6">Alpha box domain-containing protein</fullName>
    </recommendedName>
</protein>
<reference evidence="7 8" key="1">
    <citation type="submission" date="2017-10" db="EMBL/GenBank/DDBJ databases">
        <title>Development of genomic resources for the powdery mildew, Erysiphe pulchra.</title>
        <authorList>
            <person name="Wadl P.A."/>
            <person name="Mack B.M."/>
            <person name="Moore G."/>
            <person name="Beltz S.B."/>
        </authorList>
    </citation>
    <scope>NUCLEOTIDE SEQUENCE [LARGE SCALE GENOMIC DNA]</scope>
    <source>
        <strain evidence="7">Cflorida</strain>
    </source>
</reference>
<dbReference type="InterPro" id="IPR006856">
    <property type="entry name" value="MATalpha_HMGbox"/>
</dbReference>
<accession>A0A2S4PQR7</accession>
<comment type="subcellular location">
    <subcellularLocation>
        <location evidence="5">Nucleus</location>
    </subcellularLocation>
</comment>
<evidence type="ECO:0000256" key="5">
    <source>
        <dbReference type="RuleBase" id="RU003516"/>
    </source>
</evidence>
<evidence type="ECO:0000256" key="3">
    <source>
        <dbReference type="ARBA" id="ARBA00023163"/>
    </source>
</evidence>
<evidence type="ECO:0000256" key="1">
    <source>
        <dbReference type="ARBA" id="ARBA00023015"/>
    </source>
</evidence>
<dbReference type="Pfam" id="PF04769">
    <property type="entry name" value="MATalpha_HMGbox"/>
    <property type="match status" value="1"/>
</dbReference>